<evidence type="ECO:0000256" key="7">
    <source>
        <dbReference type="SAM" id="Phobius"/>
    </source>
</evidence>
<dbReference type="InterPro" id="IPR051211">
    <property type="entry name" value="PG_lysyltransferase"/>
</dbReference>
<proteinExistence type="predicted"/>
<evidence type="ECO:0000259" key="8">
    <source>
        <dbReference type="Pfam" id="PF09924"/>
    </source>
</evidence>
<keyword evidence="2" id="KW-1003">Cell membrane</keyword>
<keyword evidence="5 7" id="KW-1133">Transmembrane helix</keyword>
<dbReference type="STRING" id="1285928.SAMN04487894_12313"/>
<dbReference type="InterPro" id="IPR024320">
    <property type="entry name" value="LPG_synthase_C"/>
</dbReference>
<dbReference type="RefSeq" id="WP_090393145.1">
    <property type="nucleotide sequence ID" value="NZ_FMZO01000023.1"/>
</dbReference>
<feature type="transmembrane region" description="Helical" evidence="7">
    <location>
        <begin position="135"/>
        <end position="156"/>
    </location>
</feature>
<dbReference type="InterPro" id="IPR022791">
    <property type="entry name" value="L-PG_synthase/AglD"/>
</dbReference>
<dbReference type="GO" id="GO:0005886">
    <property type="term" value="C:plasma membrane"/>
    <property type="evidence" value="ECO:0007669"/>
    <property type="project" value="UniProtKB-SubCell"/>
</dbReference>
<feature type="transmembrane region" description="Helical" evidence="7">
    <location>
        <begin position="16"/>
        <end position="34"/>
    </location>
</feature>
<gene>
    <name evidence="9" type="ORF">SAMN04487894_12313</name>
</gene>
<dbReference type="Pfam" id="PF09924">
    <property type="entry name" value="LPG_synthase_C"/>
    <property type="match status" value="1"/>
</dbReference>
<feature type="transmembrane region" description="Helical" evidence="7">
    <location>
        <begin position="55"/>
        <end position="78"/>
    </location>
</feature>
<evidence type="ECO:0000256" key="1">
    <source>
        <dbReference type="ARBA" id="ARBA00004651"/>
    </source>
</evidence>
<evidence type="ECO:0000313" key="10">
    <source>
        <dbReference type="Proteomes" id="UP000198757"/>
    </source>
</evidence>
<keyword evidence="4 7" id="KW-0812">Transmembrane</keyword>
<dbReference type="EMBL" id="FMZO01000023">
    <property type="protein sequence ID" value="SDE14091.1"/>
    <property type="molecule type" value="Genomic_DNA"/>
</dbReference>
<comment type="subcellular location">
    <subcellularLocation>
        <location evidence="1">Cell membrane</location>
        <topology evidence="1">Multi-pass membrane protein</topology>
    </subcellularLocation>
</comment>
<evidence type="ECO:0000313" key="9">
    <source>
        <dbReference type="EMBL" id="SDE14091.1"/>
    </source>
</evidence>
<dbReference type="OrthoDB" id="145485at2"/>
<dbReference type="GO" id="GO:0016755">
    <property type="term" value="F:aminoacyltransferase activity"/>
    <property type="evidence" value="ECO:0007669"/>
    <property type="project" value="TreeGrafter"/>
</dbReference>
<feature type="transmembrane region" description="Helical" evidence="7">
    <location>
        <begin position="246"/>
        <end position="267"/>
    </location>
</feature>
<keyword evidence="6 7" id="KW-0472">Membrane</keyword>
<sequence length="868" mass="98823">MKERILNQFRKFSPKTYWKEILAVLVILLAFVFFRSERKELQSILPQLRAADGSWILAGLAVSALYVLLQALMYIYSFRAMGMRLKLTDAVELFLKRNFLSVFLPAGGISSLAYTTSQLRKRNLNATQIHQASAIYGYVGLLTVFLIGVPVILYTVGKQRHAGAAGLSLLLLGLLLGSVFLVVYAFRKKGKLYQWISRKFPSVINNIDEIFSGTINKRQLWLTIAASLAIECCGIAHVYISIYALGAAPSFQVAAVGYTLSVVLMILSPFLRGLGAVEFTMLYIFMGYGYRHDEGLGITLLYRVFEFWIPLLLGLFAFIWRGRQLAARIVPAIAIFFLGIVNIISVATPPLAERMRLDRYYLPVEAIHASKLMVLVLGVSLLVTSAYLIKGLRAAWIAALIFTVLSIFGNIAKALDYEESLLAGFILVLLITNSKQYRIRENPRWIRIGFATFFITLISVCLFDFLSFYFIDKRHFGIDFNWRQSVYYTLRSFLLFSDDELTPQTHFGRDFVNITRFLGVCSWLLLIYSLLRPRIFADTVPDARTAADVAKDVLEEHGRSAVDYFKTMPDKQLFFSGITSGFTSYRVANDFAVVLEEPVCAAEDKMEVLKEFEAFCKQEGLKTVYYRVDESSLLYFEDLKKMKIFIGQEAIMEVGQFTLEGKGRKSLRNGLNSLQKKGYETVLVPAPQRDAFLKELESVSDEWLDKFEKKEMVFSQGMFNPEAIRQSDVIIVKDAEGAVQAFLNIIRDYTPEECTYDLIRKRLEAPGGCMDALIVKLTEYARQQEFKYLNLGMIPLNGLDAPDNPAERIIKYASQRMGSFRHYKTLRDFKEKYATIWENKYMIFGNDFDLLQIPGALRKVMKPLSDTI</sequence>
<feature type="transmembrane region" description="Helical" evidence="7">
    <location>
        <begin position="372"/>
        <end position="389"/>
    </location>
</feature>
<reference evidence="10" key="1">
    <citation type="submission" date="2016-10" db="EMBL/GenBank/DDBJ databases">
        <authorList>
            <person name="Varghese N."/>
            <person name="Submissions S."/>
        </authorList>
    </citation>
    <scope>NUCLEOTIDE SEQUENCE [LARGE SCALE GENOMIC DNA]</scope>
    <source>
        <strain evidence="10">DSM 25811 / CCM 8410 / LMG 26954 / E90</strain>
    </source>
</reference>
<feature type="transmembrane region" description="Helical" evidence="7">
    <location>
        <begin position="396"/>
        <end position="415"/>
    </location>
</feature>
<evidence type="ECO:0000256" key="3">
    <source>
        <dbReference type="ARBA" id="ARBA00022679"/>
    </source>
</evidence>
<organism evidence="9 10">
    <name type="scientific">Niabella drilacis (strain DSM 25811 / CCM 8410 / CCUG 62505 / LMG 26954 / E90)</name>
    <dbReference type="NCBI Taxonomy" id="1285928"/>
    <lineage>
        <taxon>Bacteria</taxon>
        <taxon>Pseudomonadati</taxon>
        <taxon>Bacteroidota</taxon>
        <taxon>Chitinophagia</taxon>
        <taxon>Chitinophagales</taxon>
        <taxon>Chitinophagaceae</taxon>
        <taxon>Niabella</taxon>
    </lineage>
</organism>
<feature type="transmembrane region" description="Helical" evidence="7">
    <location>
        <begin position="162"/>
        <end position="186"/>
    </location>
</feature>
<feature type="transmembrane region" description="Helical" evidence="7">
    <location>
        <begin position="296"/>
        <end position="320"/>
    </location>
</feature>
<dbReference type="AlphaFoldDB" id="A0A1G7AGY8"/>
<evidence type="ECO:0000256" key="5">
    <source>
        <dbReference type="ARBA" id="ARBA00022989"/>
    </source>
</evidence>
<evidence type="ECO:0000256" key="6">
    <source>
        <dbReference type="ARBA" id="ARBA00023136"/>
    </source>
</evidence>
<keyword evidence="10" id="KW-1185">Reference proteome</keyword>
<dbReference type="Pfam" id="PF03706">
    <property type="entry name" value="LPG_synthase_TM"/>
    <property type="match status" value="1"/>
</dbReference>
<evidence type="ECO:0000256" key="4">
    <source>
        <dbReference type="ARBA" id="ARBA00022692"/>
    </source>
</evidence>
<feature type="transmembrane region" description="Helical" evidence="7">
    <location>
        <begin position="220"/>
        <end position="240"/>
    </location>
</feature>
<dbReference type="Proteomes" id="UP000198757">
    <property type="component" value="Unassembled WGS sequence"/>
</dbReference>
<name>A0A1G7AGY8_NIADE</name>
<feature type="transmembrane region" description="Helical" evidence="7">
    <location>
        <begin position="332"/>
        <end position="352"/>
    </location>
</feature>
<feature type="transmembrane region" description="Helical" evidence="7">
    <location>
        <begin position="98"/>
        <end position="115"/>
    </location>
</feature>
<dbReference type="PANTHER" id="PTHR34697">
    <property type="entry name" value="PHOSPHATIDYLGLYCEROL LYSYLTRANSFERASE"/>
    <property type="match status" value="1"/>
</dbReference>
<accession>A0A1G7AGY8</accession>
<protein>
    <submittedName>
        <fullName evidence="9">Phosphatidylglycerol lysyltransferase</fullName>
    </submittedName>
</protein>
<dbReference type="GO" id="GO:0055091">
    <property type="term" value="P:phospholipid homeostasis"/>
    <property type="evidence" value="ECO:0007669"/>
    <property type="project" value="TreeGrafter"/>
</dbReference>
<evidence type="ECO:0000256" key="2">
    <source>
        <dbReference type="ARBA" id="ARBA00022475"/>
    </source>
</evidence>
<keyword evidence="3 9" id="KW-0808">Transferase</keyword>
<dbReference type="PANTHER" id="PTHR34697:SF2">
    <property type="entry name" value="PHOSPHATIDYLGLYCEROL LYSYLTRANSFERASE"/>
    <property type="match status" value="1"/>
</dbReference>
<feature type="transmembrane region" description="Helical" evidence="7">
    <location>
        <begin position="421"/>
        <end position="437"/>
    </location>
</feature>
<feature type="domain" description="Phosphatidylglycerol lysyltransferase C-terminal" evidence="8">
    <location>
        <begin position="554"/>
        <end position="843"/>
    </location>
</feature>
<feature type="transmembrane region" description="Helical" evidence="7">
    <location>
        <begin position="449"/>
        <end position="471"/>
    </location>
</feature>